<protein>
    <submittedName>
        <fullName evidence="1">AIM24 family protein</fullName>
    </submittedName>
</protein>
<dbReference type="RefSeq" id="WP_109872953.1">
    <property type="nucleotide sequence ID" value="NZ_QGNA01000006.1"/>
</dbReference>
<organism evidence="1 2">
    <name type="scientific">Falsiroseomonas bella</name>
    <dbReference type="NCBI Taxonomy" id="2184016"/>
    <lineage>
        <taxon>Bacteria</taxon>
        <taxon>Pseudomonadati</taxon>
        <taxon>Pseudomonadota</taxon>
        <taxon>Alphaproteobacteria</taxon>
        <taxon>Acetobacterales</taxon>
        <taxon>Roseomonadaceae</taxon>
        <taxon>Falsiroseomonas</taxon>
    </lineage>
</organism>
<accession>A0A317F7X2</accession>
<reference evidence="2" key="1">
    <citation type="submission" date="2018-05" db="EMBL/GenBank/DDBJ databases">
        <authorList>
            <person name="Du Z."/>
            <person name="Wang X."/>
        </authorList>
    </citation>
    <scope>NUCLEOTIDE SEQUENCE [LARGE SCALE GENOMIC DNA]</scope>
    <source>
        <strain evidence="2">CQN31</strain>
    </source>
</reference>
<keyword evidence="2" id="KW-1185">Reference proteome</keyword>
<dbReference type="SUPFAM" id="SSF51219">
    <property type="entry name" value="TRAP-like"/>
    <property type="match status" value="1"/>
</dbReference>
<dbReference type="OrthoDB" id="9779518at2"/>
<evidence type="ECO:0000313" key="1">
    <source>
        <dbReference type="EMBL" id="PWS34503.1"/>
    </source>
</evidence>
<dbReference type="InterPro" id="IPR016031">
    <property type="entry name" value="Trp_RNA-bd_attenuator-like_dom"/>
</dbReference>
<dbReference type="PANTHER" id="PTHR38074">
    <property type="entry name" value="ALTERED INHERITANCE OF MITOCHONDRIA PROTEIN 24, MITOCHONDRIAL"/>
    <property type="match status" value="1"/>
</dbReference>
<dbReference type="Pfam" id="PF01987">
    <property type="entry name" value="AIM24"/>
    <property type="match status" value="1"/>
</dbReference>
<comment type="caution">
    <text evidence="1">The sequence shown here is derived from an EMBL/GenBank/DDBJ whole genome shotgun (WGS) entry which is preliminary data.</text>
</comment>
<dbReference type="AlphaFoldDB" id="A0A317F7X2"/>
<proteinExistence type="predicted"/>
<name>A0A317F7X2_9PROT</name>
<evidence type="ECO:0000313" key="2">
    <source>
        <dbReference type="Proteomes" id="UP000245765"/>
    </source>
</evidence>
<dbReference type="EMBL" id="QGNA01000006">
    <property type="protein sequence ID" value="PWS34503.1"/>
    <property type="molecule type" value="Genomic_DNA"/>
</dbReference>
<dbReference type="InterPro" id="IPR002838">
    <property type="entry name" value="AIM24"/>
</dbReference>
<dbReference type="Gene3D" id="3.60.160.10">
    <property type="entry name" value="Mitochondrial biogenesis AIM24"/>
    <property type="match status" value="1"/>
</dbReference>
<dbReference type="InterPro" id="IPR036983">
    <property type="entry name" value="AIM24_sf"/>
</dbReference>
<dbReference type="PANTHER" id="PTHR38074:SF1">
    <property type="entry name" value="ALTERED INHERITANCE OF MITOCHONDRIA PROTEIN 24, MITOCHONDRIAL"/>
    <property type="match status" value="1"/>
</dbReference>
<dbReference type="Proteomes" id="UP000245765">
    <property type="component" value="Unassembled WGS sequence"/>
</dbReference>
<gene>
    <name evidence="1" type="ORF">DFH01_23445</name>
</gene>
<sequence length="242" mass="26572">MAEFRIVEREGVRFVAVSLVKDTVRVEAGALAFYRGDITMDARIPRLGTFVTASLSEERAVRPTLTGTGEVVLESSVGGFHIVEMRGEEWIIERGGYWASDDEVKVGVYRERVMNAFWAGDGFIEFHTRVRGHGKLVLTARGPAHEVTLAKGERYAAEARGVVIARTSEVQYRVRRPARSILASWLSGDRMLRVFTGPGRILVAPTPYWGAFILEKMGARAEAANAERPAAPAPEAVRAGTA</sequence>